<organism evidence="1 2">
    <name type="scientific">Gossypium harknessii</name>
    <dbReference type="NCBI Taxonomy" id="34285"/>
    <lineage>
        <taxon>Eukaryota</taxon>
        <taxon>Viridiplantae</taxon>
        <taxon>Streptophyta</taxon>
        <taxon>Embryophyta</taxon>
        <taxon>Tracheophyta</taxon>
        <taxon>Spermatophyta</taxon>
        <taxon>Magnoliopsida</taxon>
        <taxon>eudicotyledons</taxon>
        <taxon>Gunneridae</taxon>
        <taxon>Pentapetalae</taxon>
        <taxon>rosids</taxon>
        <taxon>malvids</taxon>
        <taxon>Malvales</taxon>
        <taxon>Malvaceae</taxon>
        <taxon>Malvoideae</taxon>
        <taxon>Gossypium</taxon>
    </lineage>
</organism>
<proteinExistence type="predicted"/>
<protein>
    <recommendedName>
        <fullName evidence="3">Myb/SANT-like domain-containing protein</fullName>
    </recommendedName>
</protein>
<keyword evidence="2" id="KW-1185">Reference proteome</keyword>
<dbReference type="EMBL" id="JABFAD010351037">
    <property type="protein sequence ID" value="MBA0820754.1"/>
    <property type="molecule type" value="Genomic_DNA"/>
</dbReference>
<evidence type="ECO:0008006" key="3">
    <source>
        <dbReference type="Google" id="ProtNLM"/>
    </source>
</evidence>
<comment type="caution">
    <text evidence="1">The sequence shown here is derived from an EMBL/GenBank/DDBJ whole genome shotgun (WGS) entry which is preliminary data.</text>
</comment>
<reference evidence="1 2" key="1">
    <citation type="journal article" date="2019" name="Genome Biol. Evol.">
        <title>Insights into the evolution of the New World diploid cottons (Gossypium, subgenus Houzingenia) based on genome sequencing.</title>
        <authorList>
            <person name="Grover C.E."/>
            <person name="Arick M.A. 2nd"/>
            <person name="Thrash A."/>
            <person name="Conover J.L."/>
            <person name="Sanders W.S."/>
            <person name="Peterson D.G."/>
            <person name="Frelichowski J.E."/>
            <person name="Scheffler J.A."/>
            <person name="Scheffler B.E."/>
            <person name="Wendel J.F."/>
        </authorList>
    </citation>
    <scope>NUCLEOTIDE SEQUENCE [LARGE SCALE GENOMIC DNA]</scope>
    <source>
        <strain evidence="1">0</strain>
        <tissue evidence="1">Leaf</tissue>
    </source>
</reference>
<name>A0A7J9IGN8_9ROSI</name>
<dbReference type="Proteomes" id="UP000593560">
    <property type="component" value="Unassembled WGS sequence"/>
</dbReference>
<evidence type="ECO:0000313" key="1">
    <source>
        <dbReference type="EMBL" id="MBA0820754.1"/>
    </source>
</evidence>
<accession>A0A7J9IGN8</accession>
<evidence type="ECO:0000313" key="2">
    <source>
        <dbReference type="Proteomes" id="UP000593560"/>
    </source>
</evidence>
<sequence>MANFENERARLIHKKNLKGENVGLGWNRIKRTIDASDDWWDSRLKMFMWVVATGEAWARFSGTLLSECFKDVDSDMLEENEDENVINDKSSKQIGGAASLSNQIEKLCNATDNMSQATCSLTPVMDPYGIPQAVKVLDSLSKEVPKDSPLYFFSLKLLVDKDKQTMFLSINSNIGAWWLKMEMEESSKFSSLLES</sequence>
<dbReference type="PANTHER" id="PTHR31704">
    <property type="entry name" value="MYB/SANT-LIKE DNA-BINDING DOMAIN PROTEIN-RELATED"/>
    <property type="match status" value="1"/>
</dbReference>
<dbReference type="OrthoDB" id="994760at2759"/>
<dbReference type="PANTHER" id="PTHR31704:SF37">
    <property type="entry name" value="HEAT SHOCK PROTEIN"/>
    <property type="match status" value="1"/>
</dbReference>
<dbReference type="AlphaFoldDB" id="A0A7J9IGN8"/>
<gene>
    <name evidence="1" type="ORF">Gohar_028181</name>
</gene>